<evidence type="ECO:0000256" key="1">
    <source>
        <dbReference type="SAM" id="SignalP"/>
    </source>
</evidence>
<name>A0ABX0XCI6_9BACT</name>
<organism evidence="2 3">
    <name type="scientific">Neolewinella antarctica</name>
    <dbReference type="NCBI Taxonomy" id="442734"/>
    <lineage>
        <taxon>Bacteria</taxon>
        <taxon>Pseudomonadati</taxon>
        <taxon>Bacteroidota</taxon>
        <taxon>Saprospiria</taxon>
        <taxon>Saprospirales</taxon>
        <taxon>Lewinellaceae</taxon>
        <taxon>Neolewinella</taxon>
    </lineage>
</organism>
<dbReference type="RefSeq" id="WP_168037757.1">
    <property type="nucleotide sequence ID" value="NZ_JAATJH010000004.1"/>
</dbReference>
<evidence type="ECO:0000313" key="2">
    <source>
        <dbReference type="EMBL" id="NJC26994.1"/>
    </source>
</evidence>
<evidence type="ECO:0008006" key="4">
    <source>
        <dbReference type="Google" id="ProtNLM"/>
    </source>
</evidence>
<gene>
    <name evidence="2" type="ORF">GGR27_002507</name>
</gene>
<protein>
    <recommendedName>
        <fullName evidence="4">Carboxypeptidase-like regulatory domain-containing protein</fullName>
    </recommendedName>
</protein>
<evidence type="ECO:0000313" key="3">
    <source>
        <dbReference type="Proteomes" id="UP000770785"/>
    </source>
</evidence>
<dbReference type="InterPro" id="IPR008969">
    <property type="entry name" value="CarboxyPept-like_regulatory"/>
</dbReference>
<dbReference type="SUPFAM" id="SSF49464">
    <property type="entry name" value="Carboxypeptidase regulatory domain-like"/>
    <property type="match status" value="1"/>
</dbReference>
<dbReference type="EMBL" id="JAATJH010000004">
    <property type="protein sequence ID" value="NJC26994.1"/>
    <property type="molecule type" value="Genomic_DNA"/>
</dbReference>
<feature type="signal peptide" evidence="1">
    <location>
        <begin position="1"/>
        <end position="21"/>
    </location>
</feature>
<dbReference type="Pfam" id="PF13715">
    <property type="entry name" value="CarbopepD_reg_2"/>
    <property type="match status" value="1"/>
</dbReference>
<accession>A0ABX0XCI6</accession>
<keyword evidence="3" id="KW-1185">Reference proteome</keyword>
<proteinExistence type="predicted"/>
<feature type="chain" id="PRO_5045814193" description="Carboxypeptidase-like regulatory domain-containing protein" evidence="1">
    <location>
        <begin position="22"/>
        <end position="278"/>
    </location>
</feature>
<reference evidence="2 3" key="1">
    <citation type="submission" date="2020-03" db="EMBL/GenBank/DDBJ databases">
        <title>Genomic Encyclopedia of Type Strains, Phase IV (KMG-IV): sequencing the most valuable type-strain genomes for metagenomic binning, comparative biology and taxonomic classification.</title>
        <authorList>
            <person name="Goeker M."/>
        </authorList>
    </citation>
    <scope>NUCLEOTIDE SEQUENCE [LARGE SCALE GENOMIC DNA]</scope>
    <source>
        <strain evidence="2 3">DSM 105096</strain>
    </source>
</reference>
<sequence>MHKLTLLLFLFSLLCGTTSFAQRIAGKITDENDETIAYATVYAPAAATGVLTDEEGNFTIDLKQIPDSSKLQFSCIGYETRVLTAGDVRDGGVSRTIQLTATNYVLSTAEVAAARIEYKRKRLGMPGIMNGTYLYRPSAERRVYEIGTILTPDKSARLEEVIIRVRSMKADSVLLDINIYDVNLGLVGAPLLRERIFLRLGSEDVRKDINVDLSAQRIQVDRAFLVTFRVLDVVGLFDGINLAAKTGYGRGFARASDGRWKDTYMTPNIRARVGYAKE</sequence>
<keyword evidence="1" id="KW-0732">Signal</keyword>
<comment type="caution">
    <text evidence="2">The sequence shown here is derived from an EMBL/GenBank/DDBJ whole genome shotgun (WGS) entry which is preliminary data.</text>
</comment>
<dbReference type="Gene3D" id="2.60.40.1120">
    <property type="entry name" value="Carboxypeptidase-like, regulatory domain"/>
    <property type="match status" value="1"/>
</dbReference>
<dbReference type="Proteomes" id="UP000770785">
    <property type="component" value="Unassembled WGS sequence"/>
</dbReference>